<name>A0A178MKG7_9PROT</name>
<protein>
    <recommendedName>
        <fullName evidence="3">VWFA domain-containing protein</fullName>
    </recommendedName>
</protein>
<accession>A0A178MKG7</accession>
<comment type="caution">
    <text evidence="4">The sequence shown here is derived from an EMBL/GenBank/DDBJ whole genome shotgun (WGS) entry which is preliminary data.</text>
</comment>
<dbReference type="Proteomes" id="UP000078428">
    <property type="component" value="Unassembled WGS sequence"/>
</dbReference>
<dbReference type="RefSeq" id="WP_068493376.1">
    <property type="nucleotide sequence ID" value="NZ_LWQT01000066.1"/>
</dbReference>
<evidence type="ECO:0000313" key="5">
    <source>
        <dbReference type="Proteomes" id="UP000078428"/>
    </source>
</evidence>
<dbReference type="InterPro" id="IPR002035">
    <property type="entry name" value="VWF_A"/>
</dbReference>
<feature type="compositionally biased region" description="Pro residues" evidence="1">
    <location>
        <begin position="290"/>
        <end position="299"/>
    </location>
</feature>
<dbReference type="SUPFAM" id="SSF53300">
    <property type="entry name" value="vWA-like"/>
    <property type="match status" value="1"/>
</dbReference>
<gene>
    <name evidence="4" type="ORF">A6A04_02915</name>
</gene>
<keyword evidence="5" id="KW-1185">Reference proteome</keyword>
<dbReference type="Gene3D" id="3.40.50.410">
    <property type="entry name" value="von Willebrand factor, type A domain"/>
    <property type="match status" value="1"/>
</dbReference>
<dbReference type="InterPro" id="IPR036465">
    <property type="entry name" value="vWFA_dom_sf"/>
</dbReference>
<evidence type="ECO:0000259" key="3">
    <source>
        <dbReference type="PROSITE" id="PS50234"/>
    </source>
</evidence>
<feature type="domain" description="VWFA" evidence="3">
    <location>
        <begin position="30"/>
        <end position="171"/>
    </location>
</feature>
<evidence type="ECO:0000256" key="1">
    <source>
        <dbReference type="SAM" id="MobiDB-lite"/>
    </source>
</evidence>
<evidence type="ECO:0000256" key="2">
    <source>
        <dbReference type="SAM" id="SignalP"/>
    </source>
</evidence>
<keyword evidence="2" id="KW-0732">Signal</keyword>
<evidence type="ECO:0000313" key="4">
    <source>
        <dbReference type="EMBL" id="OAN49089.1"/>
    </source>
</evidence>
<dbReference type="EMBL" id="LWQT01000066">
    <property type="protein sequence ID" value="OAN49089.1"/>
    <property type="molecule type" value="Genomic_DNA"/>
</dbReference>
<feature type="region of interest" description="Disordered" evidence="1">
    <location>
        <begin position="285"/>
        <end position="322"/>
    </location>
</feature>
<feature type="compositionally biased region" description="Pro residues" evidence="1">
    <location>
        <begin position="306"/>
        <end position="315"/>
    </location>
</feature>
<dbReference type="CDD" id="cd00198">
    <property type="entry name" value="vWFA"/>
    <property type="match status" value="1"/>
</dbReference>
<reference evidence="4 5" key="1">
    <citation type="submission" date="2016-04" db="EMBL/GenBank/DDBJ databases">
        <title>Draft genome sequence of freshwater magnetotactic bacteria Magnetospirillum marisnigri SP-1 and Magnetospirillum moscoviense BB-1.</title>
        <authorList>
            <person name="Koziaeva V."/>
            <person name="Dziuba M.V."/>
            <person name="Ivanov T.M."/>
            <person name="Kuznetsov B."/>
            <person name="Grouzdev D.S."/>
        </authorList>
    </citation>
    <scope>NUCLEOTIDE SEQUENCE [LARGE SCALE GENOMIC DNA]</scope>
    <source>
        <strain evidence="4 5">SP-1</strain>
    </source>
</reference>
<organism evidence="4 5">
    <name type="scientific">Paramagnetospirillum marisnigri</name>
    <dbReference type="NCBI Taxonomy" id="1285242"/>
    <lineage>
        <taxon>Bacteria</taxon>
        <taxon>Pseudomonadati</taxon>
        <taxon>Pseudomonadota</taxon>
        <taxon>Alphaproteobacteria</taxon>
        <taxon>Rhodospirillales</taxon>
        <taxon>Magnetospirillaceae</taxon>
        <taxon>Paramagnetospirillum</taxon>
    </lineage>
</organism>
<feature type="signal peptide" evidence="2">
    <location>
        <begin position="1"/>
        <end position="25"/>
    </location>
</feature>
<dbReference type="AlphaFoldDB" id="A0A178MKG7"/>
<dbReference type="PROSITE" id="PS50234">
    <property type="entry name" value="VWFA"/>
    <property type="match status" value="1"/>
</dbReference>
<feature type="chain" id="PRO_5008092013" description="VWFA domain-containing protein" evidence="2">
    <location>
        <begin position="26"/>
        <end position="504"/>
    </location>
</feature>
<dbReference type="OrthoDB" id="7316505at2"/>
<sequence length="504" mass="55668">MLARTIRTVALIVCVLVGSVGSGSAQEQPDIMILFDQSGSVGKHDPKLASKAWLLTFLKTFDNPYKIEVVGFDEALYRNLAVERDTATDIKALNQAIDEIEMVGKATDLEMPFRYLLNFAKPMTKLAIIISDGEPEIWDAKLGYLSKEVQGDARYDDLNRQYRQMKDAGVSKRKRFEKLGALYHARNIELIEGQLPGIAKLIGDRLIIWDLSGTSYYLKTWAKAAGAQYLPMRVAAQENPVEQLQKAMTALQQHSSAIVKEALPDDHEHRAAVALTAIPEIAAKVQPKEIPAPRPPDPPVETKAPEPAPLQPVAPSPSKDDQPSSWLIVLVLLGGAAGVYAFFRRRAPVASSAKAGPAIPLDLASQYIDTKVKNALDDAEKLRRKLLVNESGAVNVERRFSLRVSVPPGAMEVQWISEDGDKRETPAIDISMHGVKFETYGAGIASVTAIICPKMEVVLAVKKFEEIRRDGSRAVALLIEFDNNLDDWMRWVEIITRIDQAVTK</sequence>
<proteinExistence type="predicted"/>